<feature type="region of interest" description="Disordered" evidence="1">
    <location>
        <begin position="524"/>
        <end position="558"/>
    </location>
</feature>
<dbReference type="Proteomes" id="UP000594262">
    <property type="component" value="Unplaced"/>
</dbReference>
<organism evidence="4 5">
    <name type="scientific">Clytia hemisphaerica</name>
    <dbReference type="NCBI Taxonomy" id="252671"/>
    <lineage>
        <taxon>Eukaryota</taxon>
        <taxon>Metazoa</taxon>
        <taxon>Cnidaria</taxon>
        <taxon>Hydrozoa</taxon>
        <taxon>Hydroidolina</taxon>
        <taxon>Leptothecata</taxon>
        <taxon>Obeliida</taxon>
        <taxon>Clytiidae</taxon>
        <taxon>Clytia</taxon>
    </lineage>
</organism>
<keyword evidence="2" id="KW-1133">Transmembrane helix</keyword>
<feature type="region of interest" description="Disordered" evidence="1">
    <location>
        <begin position="678"/>
        <end position="713"/>
    </location>
</feature>
<accession>A0A7M5V0K2</accession>
<keyword evidence="3" id="KW-0732">Signal</keyword>
<proteinExistence type="predicted"/>
<reference evidence="4" key="1">
    <citation type="submission" date="2021-01" db="UniProtKB">
        <authorList>
            <consortium name="EnsemblMetazoa"/>
        </authorList>
    </citation>
    <scope>IDENTIFICATION</scope>
</reference>
<name>A0A7M5V0K2_9CNID</name>
<evidence type="ECO:0000256" key="3">
    <source>
        <dbReference type="SAM" id="SignalP"/>
    </source>
</evidence>
<dbReference type="EnsemblMetazoa" id="CLYHEMT005540.1">
    <property type="protein sequence ID" value="CLYHEMP005540.1"/>
    <property type="gene ID" value="CLYHEMG005540"/>
</dbReference>
<evidence type="ECO:0000313" key="4">
    <source>
        <dbReference type="EnsemblMetazoa" id="CLYHEMP005540.1"/>
    </source>
</evidence>
<feature type="region of interest" description="Disordered" evidence="1">
    <location>
        <begin position="449"/>
        <end position="485"/>
    </location>
</feature>
<feature type="compositionally biased region" description="Pro residues" evidence="1">
    <location>
        <begin position="224"/>
        <end position="233"/>
    </location>
</feature>
<protein>
    <recommendedName>
        <fullName evidence="6">Cnidarian restricted protein</fullName>
    </recommendedName>
</protein>
<sequence length="713" mass="80439">MHTCSSAAIIIVAFVAGFVTSQSLLIPKQVDRMKAGDVFQPNPGKKCTDIRNAENHSSINTNVCKCKSGTNTLYFDFNNEDSCYASSDTVGQTTMFFQGTNGQVALVGWDNTNKQWNFVQRPIIHENGTLFDFQSCSQRIELELWEYTNYNFSYTKFNDDIFKPAVPDRKFTFEFSASGQNKKDKSVLQGRLFDISWSCDKSGEKYFTSVKFAGREEYYFGKTPPSPTAPPTPETTEEETTQAPPDYVIVERGLDRDRYSLNGPDEYQNCDWGNPMYALTPDIGDLGCTNLTAISDAYQAGYNTMLKYVGPHEDGDKTSTYTIFIKNNEWTEPKQYDWRLRFLQNSELLISSDACSNGELRIKEIQVLTFDGWKVWTKLVQNYFTLVKHDDNEVAGGETTSSFSLTFNYFEYKYYRAFLGHLFDIQMDCFGSGVYHLFVKFEGSRTYTQGEDNFEPPTHKQPIQTTQSPTPPIKNPPSEASSTSDDNVPVIVGAVVGGIAFIVLLIALYCYCKARRYKGRHNGTTQLKTKESGDAVWSKTAQKSLNIPEGPEDESKKEAAEILELAKEIIHERHSAKERPDVIPRYIMGRPAPNPTTSAYQDPRPSIGPLAAKTDPSKSGPTSPASNLYTDLANVRPGDSAYESLRQDAVIQDDEKPQESYVDMNGIGGEEAYLDLEQAREDFEKEIQQQQEGNNYDNPDYKELQKIEPDNEC</sequence>
<feature type="signal peptide" evidence="3">
    <location>
        <begin position="1"/>
        <end position="21"/>
    </location>
</feature>
<keyword evidence="2" id="KW-0472">Membrane</keyword>
<keyword evidence="2" id="KW-0812">Transmembrane</keyword>
<evidence type="ECO:0000313" key="5">
    <source>
        <dbReference type="Proteomes" id="UP000594262"/>
    </source>
</evidence>
<dbReference type="GeneID" id="136798463"/>
<evidence type="ECO:0000256" key="2">
    <source>
        <dbReference type="SAM" id="Phobius"/>
    </source>
</evidence>
<dbReference type="AlphaFoldDB" id="A0A7M5V0K2"/>
<feature type="compositionally biased region" description="Basic and acidic residues" evidence="1">
    <location>
        <begin position="678"/>
        <end position="687"/>
    </location>
</feature>
<feature type="compositionally biased region" description="Basic and acidic residues" evidence="1">
    <location>
        <begin position="699"/>
        <end position="713"/>
    </location>
</feature>
<feature type="region of interest" description="Disordered" evidence="1">
    <location>
        <begin position="581"/>
        <end position="631"/>
    </location>
</feature>
<evidence type="ECO:0000256" key="1">
    <source>
        <dbReference type="SAM" id="MobiDB-lite"/>
    </source>
</evidence>
<feature type="region of interest" description="Disordered" evidence="1">
    <location>
        <begin position="221"/>
        <end position="244"/>
    </location>
</feature>
<dbReference type="RefSeq" id="XP_066911178.1">
    <property type="nucleotide sequence ID" value="XM_067055077.1"/>
</dbReference>
<feature type="compositionally biased region" description="Polar residues" evidence="1">
    <location>
        <begin position="688"/>
        <end position="697"/>
    </location>
</feature>
<evidence type="ECO:0008006" key="6">
    <source>
        <dbReference type="Google" id="ProtNLM"/>
    </source>
</evidence>
<feature type="transmembrane region" description="Helical" evidence="2">
    <location>
        <begin position="490"/>
        <end position="512"/>
    </location>
</feature>
<feature type="chain" id="PRO_5029782007" description="Cnidarian restricted protein" evidence="3">
    <location>
        <begin position="22"/>
        <end position="713"/>
    </location>
</feature>
<feature type="compositionally biased region" description="Polar residues" evidence="1">
    <location>
        <begin position="617"/>
        <end position="629"/>
    </location>
</feature>
<keyword evidence="5" id="KW-1185">Reference proteome</keyword>